<accession>A0A4R4T197</accession>
<organism evidence="4 5">
    <name type="scientific">Streptomyces hainanensis</name>
    <dbReference type="NCBI Taxonomy" id="402648"/>
    <lineage>
        <taxon>Bacteria</taxon>
        <taxon>Bacillati</taxon>
        <taxon>Actinomycetota</taxon>
        <taxon>Actinomycetes</taxon>
        <taxon>Kitasatosporales</taxon>
        <taxon>Streptomycetaceae</taxon>
        <taxon>Streptomyces</taxon>
    </lineage>
</organism>
<dbReference type="GO" id="GO:0006654">
    <property type="term" value="P:phosphatidic acid biosynthetic process"/>
    <property type="evidence" value="ECO:0007669"/>
    <property type="project" value="TreeGrafter"/>
</dbReference>
<keyword evidence="5" id="KW-1185">Reference proteome</keyword>
<comment type="caution">
    <text evidence="4">The sequence shown here is derived from an EMBL/GenBank/DDBJ whole genome shotgun (WGS) entry which is preliminary data.</text>
</comment>
<dbReference type="EMBL" id="SMKI01000353">
    <property type="protein sequence ID" value="TDC68994.1"/>
    <property type="molecule type" value="Genomic_DNA"/>
</dbReference>
<dbReference type="CDD" id="cd07989">
    <property type="entry name" value="LPLAT_AGPAT-like"/>
    <property type="match status" value="1"/>
</dbReference>
<name>A0A4R4T197_9ACTN</name>
<evidence type="ECO:0000256" key="1">
    <source>
        <dbReference type="ARBA" id="ARBA00022679"/>
    </source>
</evidence>
<dbReference type="PANTHER" id="PTHR10434:SF11">
    <property type="entry name" value="1-ACYL-SN-GLYCEROL-3-PHOSPHATE ACYLTRANSFERASE"/>
    <property type="match status" value="1"/>
</dbReference>
<dbReference type="OrthoDB" id="9808424at2"/>
<dbReference type="AlphaFoldDB" id="A0A4R4T197"/>
<feature type="domain" description="Phospholipid/glycerol acyltransferase" evidence="3">
    <location>
        <begin position="21"/>
        <end position="131"/>
    </location>
</feature>
<evidence type="ECO:0000313" key="4">
    <source>
        <dbReference type="EMBL" id="TDC68994.1"/>
    </source>
</evidence>
<dbReference type="PANTHER" id="PTHR10434">
    <property type="entry name" value="1-ACYL-SN-GLYCEROL-3-PHOSPHATE ACYLTRANSFERASE"/>
    <property type="match status" value="1"/>
</dbReference>
<dbReference type="SMART" id="SM00563">
    <property type="entry name" value="PlsC"/>
    <property type="match status" value="1"/>
</dbReference>
<evidence type="ECO:0000313" key="5">
    <source>
        <dbReference type="Proteomes" id="UP000295345"/>
    </source>
</evidence>
<protein>
    <submittedName>
        <fullName evidence="4">1-acyl-sn-glycerol-3-phosphate acyltransferase</fullName>
    </submittedName>
</protein>
<evidence type="ECO:0000259" key="3">
    <source>
        <dbReference type="SMART" id="SM00563"/>
    </source>
</evidence>
<dbReference type="InterPro" id="IPR002123">
    <property type="entry name" value="Plipid/glycerol_acylTrfase"/>
</dbReference>
<dbReference type="SUPFAM" id="SSF69593">
    <property type="entry name" value="Glycerol-3-phosphate (1)-acyltransferase"/>
    <property type="match status" value="1"/>
</dbReference>
<keyword evidence="2 4" id="KW-0012">Acyltransferase</keyword>
<dbReference type="GO" id="GO:0003841">
    <property type="term" value="F:1-acylglycerol-3-phosphate O-acyltransferase activity"/>
    <property type="evidence" value="ECO:0007669"/>
    <property type="project" value="TreeGrafter"/>
</dbReference>
<evidence type="ECO:0000256" key="2">
    <source>
        <dbReference type="ARBA" id="ARBA00023315"/>
    </source>
</evidence>
<keyword evidence="1 4" id="KW-0808">Transferase</keyword>
<dbReference type="Pfam" id="PF01553">
    <property type="entry name" value="Acyltransferase"/>
    <property type="match status" value="1"/>
</dbReference>
<gene>
    <name evidence="4" type="ORF">E1283_26595</name>
</gene>
<dbReference type="Proteomes" id="UP000295345">
    <property type="component" value="Unassembled WGS sequence"/>
</dbReference>
<dbReference type="GO" id="GO:0005886">
    <property type="term" value="C:plasma membrane"/>
    <property type="evidence" value="ECO:0007669"/>
    <property type="project" value="TreeGrafter"/>
</dbReference>
<proteinExistence type="predicted"/>
<sequence length="195" mass="20635">MHSGWRPRALGTWRVPAAGPVILAGNHAHNVDGPLIMATSPRPVRFLVKKEAFVGPVATYLRAIGQLRVDRDGTDRAAVGEALAVLADGGVLGIFPEGSRGEGDFAALRAGLAYFALRSAAPIVPVAVLGSNEARGRLIPGFPPLRRRIDVVYGDPFTPAAAGGRRTRAALDEATLAIQERLAAHLKEARRLTGR</sequence>
<reference evidence="4 5" key="1">
    <citation type="submission" date="2019-03" db="EMBL/GenBank/DDBJ databases">
        <title>Draft genome sequences of novel Actinobacteria.</title>
        <authorList>
            <person name="Sahin N."/>
            <person name="Ay H."/>
            <person name="Saygin H."/>
        </authorList>
    </citation>
    <scope>NUCLEOTIDE SEQUENCE [LARGE SCALE GENOMIC DNA]</scope>
    <source>
        <strain evidence="4 5">DSM 41900</strain>
    </source>
</reference>